<proteinExistence type="predicted"/>
<evidence type="ECO:0000313" key="2">
    <source>
        <dbReference type="Proteomes" id="UP000051952"/>
    </source>
</evidence>
<dbReference type="VEuPathDB" id="TriTrypDB:BSAL_69200"/>
<name>A0A0S4KI30_BODSA</name>
<reference evidence="2" key="1">
    <citation type="submission" date="2015-09" db="EMBL/GenBank/DDBJ databases">
        <authorList>
            <consortium name="Pathogen Informatics"/>
        </authorList>
    </citation>
    <scope>NUCLEOTIDE SEQUENCE [LARGE SCALE GENOMIC DNA]</scope>
    <source>
        <strain evidence="2">Lake Konstanz</strain>
    </source>
</reference>
<accession>A0A0S4KI30</accession>
<dbReference type="Proteomes" id="UP000051952">
    <property type="component" value="Unassembled WGS sequence"/>
</dbReference>
<protein>
    <submittedName>
        <fullName evidence="1">Uncharacterized protein</fullName>
    </submittedName>
</protein>
<feature type="non-terminal residue" evidence="1">
    <location>
        <position position="218"/>
    </location>
</feature>
<dbReference type="EMBL" id="CYKH01000486">
    <property type="protein sequence ID" value="CUI14089.1"/>
    <property type="molecule type" value="Genomic_DNA"/>
</dbReference>
<feature type="non-terminal residue" evidence="1">
    <location>
        <position position="1"/>
    </location>
</feature>
<dbReference type="AlphaFoldDB" id="A0A0S4KI30"/>
<keyword evidence="2" id="KW-1185">Reference proteome</keyword>
<sequence length="218" mass="25740">IVVALGNVFEDVHCQLLIQVSLRQRVVNQVILLVAQRHNLSNTFHHLLRKCDEGQYFSFLHNHLNVYRVAECVGVSNRNCVRIAQHQCVTIAHNHRVVDKQPVDLSIRHTIWLIDSNSNVLSIWNAKQHSHRHGICIRDKLAEYHYHRNTNCIHQCLTHAVTEPYKYAIELRNELGIYFYLRVHHNVQQSDYVCLGVRQCVRVVDWQRERECERDRVC</sequence>
<evidence type="ECO:0000313" key="1">
    <source>
        <dbReference type="EMBL" id="CUI14089.1"/>
    </source>
</evidence>
<organism evidence="1 2">
    <name type="scientific">Bodo saltans</name>
    <name type="common">Flagellated protozoan</name>
    <dbReference type="NCBI Taxonomy" id="75058"/>
    <lineage>
        <taxon>Eukaryota</taxon>
        <taxon>Discoba</taxon>
        <taxon>Euglenozoa</taxon>
        <taxon>Kinetoplastea</taxon>
        <taxon>Metakinetoplastina</taxon>
        <taxon>Eubodonida</taxon>
        <taxon>Bodonidae</taxon>
        <taxon>Bodo</taxon>
    </lineage>
</organism>
<gene>
    <name evidence="1" type="ORF">BSAL_69200</name>
</gene>